<organism evidence="9 10">
    <name type="scientific">Microbispora catharanthi</name>
    <dbReference type="NCBI Taxonomy" id="1712871"/>
    <lineage>
        <taxon>Bacteria</taxon>
        <taxon>Bacillati</taxon>
        <taxon>Actinomycetota</taxon>
        <taxon>Actinomycetes</taxon>
        <taxon>Streptosporangiales</taxon>
        <taxon>Streptosporangiaceae</taxon>
        <taxon>Microbispora</taxon>
    </lineage>
</organism>
<feature type="transmembrane region" description="Helical" evidence="7">
    <location>
        <begin position="448"/>
        <end position="464"/>
    </location>
</feature>
<comment type="subcellular location">
    <subcellularLocation>
        <location evidence="1">Cell membrane</location>
        <topology evidence="1">Multi-pass membrane protein</topology>
    </subcellularLocation>
</comment>
<feature type="transmembrane region" description="Helical" evidence="7">
    <location>
        <begin position="30"/>
        <end position="52"/>
    </location>
</feature>
<dbReference type="AlphaFoldDB" id="A0A5N6BZZ6"/>
<evidence type="ECO:0000313" key="10">
    <source>
        <dbReference type="Proteomes" id="UP000313066"/>
    </source>
</evidence>
<keyword evidence="3 7" id="KW-0812">Transmembrane</keyword>
<dbReference type="Pfam" id="PF13515">
    <property type="entry name" value="FUSC_2"/>
    <property type="match status" value="1"/>
</dbReference>
<keyword evidence="5 7" id="KW-0472">Membrane</keyword>
<feature type="domain" description="Integral membrane bound transporter" evidence="8">
    <location>
        <begin position="389"/>
        <end position="512"/>
    </location>
</feature>
<keyword evidence="10" id="KW-1185">Reference proteome</keyword>
<name>A0A5N6BZZ6_9ACTN</name>
<evidence type="ECO:0000313" key="9">
    <source>
        <dbReference type="EMBL" id="KAB8186067.1"/>
    </source>
</evidence>
<evidence type="ECO:0000256" key="3">
    <source>
        <dbReference type="ARBA" id="ARBA00022692"/>
    </source>
</evidence>
<keyword evidence="2" id="KW-1003">Cell membrane</keyword>
<feature type="transmembrane region" description="Helical" evidence="7">
    <location>
        <begin position="499"/>
        <end position="517"/>
    </location>
</feature>
<evidence type="ECO:0000256" key="7">
    <source>
        <dbReference type="SAM" id="Phobius"/>
    </source>
</evidence>
<comment type="caution">
    <text evidence="9">The sequence shown here is derived from an EMBL/GenBank/DDBJ whole genome shotgun (WGS) entry which is preliminary data.</text>
</comment>
<reference evidence="9 10" key="1">
    <citation type="submission" date="2019-10" db="EMBL/GenBank/DDBJ databases">
        <title>Nonomuraea sp. nov., isolated from Phyllanthus amarus.</title>
        <authorList>
            <person name="Klykleung N."/>
            <person name="Tanasupawat S."/>
        </authorList>
    </citation>
    <scope>NUCLEOTIDE SEQUENCE [LARGE SCALE GENOMIC DNA]</scope>
    <source>
        <strain evidence="9 10">CR1-09</strain>
    </source>
</reference>
<feature type="transmembrane region" description="Helical" evidence="7">
    <location>
        <begin position="470"/>
        <end position="487"/>
    </location>
</feature>
<protein>
    <recommendedName>
        <fullName evidence="8">Integral membrane bound transporter domain-containing protein</fullName>
    </recommendedName>
</protein>
<evidence type="ECO:0000256" key="1">
    <source>
        <dbReference type="ARBA" id="ARBA00004651"/>
    </source>
</evidence>
<evidence type="ECO:0000256" key="6">
    <source>
        <dbReference type="ARBA" id="ARBA00043993"/>
    </source>
</evidence>
<evidence type="ECO:0000256" key="4">
    <source>
        <dbReference type="ARBA" id="ARBA00022989"/>
    </source>
</evidence>
<feature type="transmembrane region" description="Helical" evidence="7">
    <location>
        <begin position="108"/>
        <end position="131"/>
    </location>
</feature>
<sequence length="717" mass="75455">MRPGKAGSKKRLPLRNVVLARAPRLEDPRLALGFGLTGAACLVIPLLTGLLIGHPAGGATVGLGAWLVAARTIANPAGMRTPYLLGVVLSVGVGTSLGILLSGSSWLMVLVASALAGLGGLVRPIGVTPALTLLLTAANPLPLDPVPHTGLQLLGGLLAAVLLTLPWPWRRTRPVVTMLGETADILAGLVEAVADPAVGQDEWDERRRKAADAIAEVRMARARRVRWERSRAAEDVALALRRVFHEIIALRGLCDTLARRAPGAADEAGLGDLVGSLSASLRAYLAECPPEHVPVVGFGDRVDRLRDRVDRLRDRAAGGEREMVVLVLLRQIAHSAGRIQEALDGSVEAARRLCAPGLDLATLAAPPPLAFDDPRVRHALRVVLGTAFASIVIVLFKPAFPHWLVIAVLVTIQPTYGETRAKVWARVGGSTAGGLVSAAILHIAPGHWTLVALIGVSAALAFGLAPTHQAYWATFMTMCVLLLLDFQVPQTARIAESRVVLTVVGGVIAIACARLLWPRGETERLAERVGRMLDSHAAVARTLAQLARGKAGAERVEERIRKAAVDAEMVTGALGYIAKEPGGTAPEAVDEALEAAQRVRDDLLTLISVLRDEPTGAGPVPDVLDAVADHLRATAQAVRGREPYEPAAEVSRGLADDAVWVGAQAERRLSELEANATEPGSGPALLRTAAVDQALRSLDADAVRLCAAAADAFASRP</sequence>
<evidence type="ECO:0000256" key="2">
    <source>
        <dbReference type="ARBA" id="ARBA00022475"/>
    </source>
</evidence>
<dbReference type="PANTHER" id="PTHR30509">
    <property type="entry name" value="P-HYDROXYBENZOIC ACID EFFLUX PUMP SUBUNIT-RELATED"/>
    <property type="match status" value="1"/>
</dbReference>
<evidence type="ECO:0000256" key="5">
    <source>
        <dbReference type="ARBA" id="ARBA00023136"/>
    </source>
</evidence>
<dbReference type="GO" id="GO:0005886">
    <property type="term" value="C:plasma membrane"/>
    <property type="evidence" value="ECO:0007669"/>
    <property type="project" value="UniProtKB-SubCell"/>
</dbReference>
<feature type="transmembrane region" description="Helical" evidence="7">
    <location>
        <begin position="382"/>
        <end position="403"/>
    </location>
</feature>
<gene>
    <name evidence="9" type="ORF">FH610_010025</name>
</gene>
<evidence type="ECO:0000259" key="8">
    <source>
        <dbReference type="Pfam" id="PF13515"/>
    </source>
</evidence>
<feature type="transmembrane region" description="Helical" evidence="7">
    <location>
        <begin position="151"/>
        <end position="169"/>
    </location>
</feature>
<accession>A0A5N6BZZ6</accession>
<dbReference type="Proteomes" id="UP000313066">
    <property type="component" value="Unassembled WGS sequence"/>
</dbReference>
<feature type="transmembrane region" description="Helical" evidence="7">
    <location>
        <begin position="83"/>
        <end position="101"/>
    </location>
</feature>
<dbReference type="PANTHER" id="PTHR30509:SF9">
    <property type="entry name" value="MULTIDRUG RESISTANCE PROTEIN MDTO"/>
    <property type="match status" value="1"/>
</dbReference>
<dbReference type="RefSeq" id="WP_139574016.1">
    <property type="nucleotide sequence ID" value="NZ_VDMA02000004.1"/>
</dbReference>
<proteinExistence type="inferred from homology"/>
<dbReference type="InterPro" id="IPR049453">
    <property type="entry name" value="Memb_transporter_dom"/>
</dbReference>
<dbReference type="EMBL" id="VDMA02000004">
    <property type="protein sequence ID" value="KAB8186067.1"/>
    <property type="molecule type" value="Genomic_DNA"/>
</dbReference>
<keyword evidence="4 7" id="KW-1133">Transmembrane helix</keyword>
<comment type="similarity">
    <text evidence="6">Belongs to the YccS/YhfK family.</text>
</comment>